<dbReference type="InterPro" id="IPR036085">
    <property type="entry name" value="PAZ_dom_sf"/>
</dbReference>
<dbReference type="InterPro" id="IPR003165">
    <property type="entry name" value="Piwi"/>
</dbReference>
<comment type="similarity">
    <text evidence="1">Belongs to the argonaute family. Ago subfamily.</text>
</comment>
<dbReference type="Gene3D" id="2.170.260.10">
    <property type="entry name" value="paz domain"/>
    <property type="match status" value="1"/>
</dbReference>
<dbReference type="SMART" id="SM00950">
    <property type="entry name" value="Piwi"/>
    <property type="match status" value="1"/>
</dbReference>
<dbReference type="InterPro" id="IPR014811">
    <property type="entry name" value="ArgoL1"/>
</dbReference>
<dbReference type="InterPro" id="IPR032473">
    <property type="entry name" value="Argonaute_Mid_dom"/>
</dbReference>
<dbReference type="InterPro" id="IPR032472">
    <property type="entry name" value="ArgoL2"/>
</dbReference>
<dbReference type="InterPro" id="IPR012337">
    <property type="entry name" value="RNaseH-like_sf"/>
</dbReference>
<feature type="domain" description="PAZ" evidence="3">
    <location>
        <begin position="297"/>
        <end position="411"/>
    </location>
</feature>
<dbReference type="Pfam" id="PF08699">
    <property type="entry name" value="ArgoL1"/>
    <property type="match status" value="1"/>
</dbReference>
<dbReference type="Proteomes" id="UP001552299">
    <property type="component" value="Unassembled WGS sequence"/>
</dbReference>
<evidence type="ECO:0000256" key="1">
    <source>
        <dbReference type="ARBA" id="ARBA00008201"/>
    </source>
</evidence>
<gene>
    <name evidence="5" type="ORF">M5K25_010485</name>
</gene>
<protein>
    <submittedName>
        <fullName evidence="5">Uncharacterized protein</fullName>
    </submittedName>
</protein>
<proteinExistence type="inferred from homology"/>
<dbReference type="GO" id="GO:0031047">
    <property type="term" value="P:regulatory ncRNA-mediated gene silencing"/>
    <property type="evidence" value="ECO:0007669"/>
    <property type="project" value="UniProtKB-KW"/>
</dbReference>
<name>A0ABD0V787_DENTH</name>
<dbReference type="InterPro" id="IPR045246">
    <property type="entry name" value="Piwi_ago-like"/>
</dbReference>
<dbReference type="PROSITE" id="PS50821">
    <property type="entry name" value="PAZ"/>
    <property type="match status" value="1"/>
</dbReference>
<dbReference type="AlphaFoldDB" id="A0ABD0V787"/>
<dbReference type="SUPFAM" id="SSF53098">
    <property type="entry name" value="Ribonuclease H-like"/>
    <property type="match status" value="1"/>
</dbReference>
<dbReference type="PROSITE" id="PS50822">
    <property type="entry name" value="PIWI"/>
    <property type="match status" value="1"/>
</dbReference>
<organism evidence="5 6">
    <name type="scientific">Dendrobium thyrsiflorum</name>
    <name type="common">Pinecone-like raceme dendrobium</name>
    <name type="synonym">Orchid</name>
    <dbReference type="NCBI Taxonomy" id="117978"/>
    <lineage>
        <taxon>Eukaryota</taxon>
        <taxon>Viridiplantae</taxon>
        <taxon>Streptophyta</taxon>
        <taxon>Embryophyta</taxon>
        <taxon>Tracheophyta</taxon>
        <taxon>Spermatophyta</taxon>
        <taxon>Magnoliopsida</taxon>
        <taxon>Liliopsida</taxon>
        <taxon>Asparagales</taxon>
        <taxon>Orchidaceae</taxon>
        <taxon>Epidendroideae</taxon>
        <taxon>Malaxideae</taxon>
        <taxon>Dendrobiinae</taxon>
        <taxon>Dendrobium</taxon>
    </lineage>
</organism>
<dbReference type="Gene3D" id="3.40.50.2300">
    <property type="match status" value="1"/>
</dbReference>
<dbReference type="Pfam" id="PF02171">
    <property type="entry name" value="Piwi"/>
    <property type="match status" value="1"/>
</dbReference>
<feature type="domain" description="Piwi" evidence="4">
    <location>
        <begin position="587"/>
        <end position="907"/>
    </location>
</feature>
<dbReference type="CDD" id="cd04657">
    <property type="entry name" value="Piwi_ago-like"/>
    <property type="match status" value="1"/>
</dbReference>
<dbReference type="PANTHER" id="PTHR22891">
    <property type="entry name" value="EUKARYOTIC TRANSLATION INITIATION FACTOR 2C"/>
    <property type="match status" value="1"/>
</dbReference>
<dbReference type="InterPro" id="IPR003100">
    <property type="entry name" value="PAZ_dom"/>
</dbReference>
<keyword evidence="2" id="KW-0943">RNA-mediated gene silencing</keyword>
<evidence type="ECO:0000259" key="3">
    <source>
        <dbReference type="PROSITE" id="PS50821"/>
    </source>
</evidence>
<comment type="caution">
    <text evidence="5">The sequence shown here is derived from an EMBL/GenBank/DDBJ whole genome shotgun (WGS) entry which is preliminary data.</text>
</comment>
<dbReference type="Pfam" id="PF16487">
    <property type="entry name" value="ArgoMid"/>
    <property type="match status" value="1"/>
</dbReference>
<dbReference type="FunFam" id="3.40.50.2300:FF:000110">
    <property type="entry name" value="Argonaute 10"/>
    <property type="match status" value="1"/>
</dbReference>
<dbReference type="CDD" id="cd02846">
    <property type="entry name" value="PAZ_argonaute_like"/>
    <property type="match status" value="1"/>
</dbReference>
<dbReference type="Pfam" id="PF16486">
    <property type="entry name" value="ArgoN"/>
    <property type="match status" value="1"/>
</dbReference>
<dbReference type="SMART" id="SM00949">
    <property type="entry name" value="PAZ"/>
    <property type="match status" value="1"/>
</dbReference>
<dbReference type="SMART" id="SM01163">
    <property type="entry name" value="DUF1785"/>
    <property type="match status" value="1"/>
</dbReference>
<dbReference type="FunFam" id="3.30.420.10:FF:000013">
    <property type="entry name" value="protein argonaute 10-like"/>
    <property type="match status" value="1"/>
</dbReference>
<dbReference type="Pfam" id="PF16488">
    <property type="entry name" value="ArgoL2"/>
    <property type="match status" value="1"/>
</dbReference>
<keyword evidence="6" id="KW-1185">Reference proteome</keyword>
<evidence type="ECO:0000256" key="2">
    <source>
        <dbReference type="ARBA" id="ARBA00023158"/>
    </source>
</evidence>
<reference evidence="5 6" key="1">
    <citation type="journal article" date="2024" name="Plant Biotechnol. J.">
        <title>Dendrobium thyrsiflorum genome and its molecular insights into genes involved in important horticultural traits.</title>
        <authorList>
            <person name="Chen B."/>
            <person name="Wang J.Y."/>
            <person name="Zheng P.J."/>
            <person name="Li K.L."/>
            <person name="Liang Y.M."/>
            <person name="Chen X.F."/>
            <person name="Zhang C."/>
            <person name="Zhao X."/>
            <person name="He X."/>
            <person name="Zhang G.Q."/>
            <person name="Liu Z.J."/>
            <person name="Xu Q."/>
        </authorList>
    </citation>
    <scope>NUCLEOTIDE SEQUENCE [LARGE SCALE GENOMIC DNA]</scope>
    <source>
        <strain evidence="5">GZMU011</strain>
    </source>
</reference>
<dbReference type="InterPro" id="IPR036397">
    <property type="entry name" value="RNaseH_sf"/>
</dbReference>
<dbReference type="InterPro" id="IPR032474">
    <property type="entry name" value="Argonaute_N"/>
</dbReference>
<dbReference type="Gene3D" id="3.30.420.10">
    <property type="entry name" value="Ribonuclease H-like superfamily/Ribonuclease H"/>
    <property type="match status" value="1"/>
</dbReference>
<accession>A0ABD0V787</accession>
<evidence type="ECO:0000259" key="4">
    <source>
        <dbReference type="PROSITE" id="PS50822"/>
    </source>
</evidence>
<evidence type="ECO:0000313" key="5">
    <source>
        <dbReference type="EMBL" id="KAL0918476.1"/>
    </source>
</evidence>
<dbReference type="EMBL" id="JANQDX010000009">
    <property type="protein sequence ID" value="KAL0918476.1"/>
    <property type="molecule type" value="Genomic_DNA"/>
</dbReference>
<sequence>MADISASSTADLSPPEINPLTDTNINSSLKFLMSNIKSIIHTQLVSDNYPIWCLQILKLFSANHFAGYLIGDIPCPPKLRSIATGDLEPNPAYTTWQFLDQTLSVALYSTISSIILPYILNLESCHEVKIEPEVKSRAFGRMVMNKLIEDFGESHLGQLKLAYDGRNIFYTAGQLPFTSKDFELTVMERRSRKRTYTVSIEFTKGFDLHPLKQFLKGMQRDCPHDTIQALDVVLRKFPSENYVSVSRSFFSPKFGSKEEIGGGLECWRGYYQSLRPTQTGLSLNLDISATSFFKPVKLMDFVSESLELKPLPKVFSEHLRIQANKILKGVRVETTHNSEPSRCYKITGLTSQPANKLLFSVDGQADTTISVAQYFKDRYKYNLLYASYPCVQAGNSKKPVYLPMEVCKIVEGQRYSKKLNEQQVANILRATCKRPAVREDGIMKIWSQNNYTDDMHAKEFGITVDQHLKFVEARILPPPKLKYHDSGRERTCNPSLGKWNMIGKRMVNGGTVDSWACICFAGRVSEDAIYYFCDELVGMCNNIGMAFNCNPAMDISFWPPSQVENGLRDLYRLSVEKLNHKGKHLQMLIVVLPEASGSYGRIKTICETELGLVTQCCKPTKVLKCDKQYLENLALKINVKVGGRNTVLEDAFNRTLPFISDAPAIIFGADVTHPSPGEDSQSSIAAVVASMDWPWMTTYRCLISSQQHRQEMIQDLFASNADPERGNVPGGMVRELLQEFYKVTNRKPNRIIFYRDGVSEGQYGQVLLYEVDAIRKACTSLDENYLPPVTFVVVQKRHHTRLFPADHGQKDLTDRSGNILPGTVVDRDICHPTEFDFYLCSHSGIQGTSRPTHYHVLFDENKFSADALQSLTNNLCYTYARCTRSVSVVPPAYYAHLAAFRARYYVEGRSEYRSNSTNTRAKTAEIQTLPKIKDTIKHVMFYC</sequence>
<dbReference type="SUPFAM" id="SSF101690">
    <property type="entry name" value="PAZ domain"/>
    <property type="match status" value="1"/>
</dbReference>
<evidence type="ECO:0000313" key="6">
    <source>
        <dbReference type="Proteomes" id="UP001552299"/>
    </source>
</evidence>
<dbReference type="Pfam" id="PF02170">
    <property type="entry name" value="PAZ"/>
    <property type="match status" value="1"/>
</dbReference>